<keyword evidence="2 5" id="KW-0812">Transmembrane</keyword>
<dbReference type="InterPro" id="IPR007274">
    <property type="entry name" value="Cop_transporter"/>
</dbReference>
<evidence type="ECO:0000256" key="5">
    <source>
        <dbReference type="RuleBase" id="RU367022"/>
    </source>
</evidence>
<dbReference type="Proteomes" id="UP000249789">
    <property type="component" value="Unassembled WGS sequence"/>
</dbReference>
<dbReference type="OrthoDB" id="73901at2759"/>
<evidence type="ECO:0000313" key="8">
    <source>
        <dbReference type="Proteomes" id="UP000249789"/>
    </source>
</evidence>
<feature type="region of interest" description="Disordered" evidence="6">
    <location>
        <begin position="91"/>
        <end position="114"/>
    </location>
</feature>
<organism evidence="7 8">
    <name type="scientific">Aspergillus fijiensis CBS 313.89</name>
    <dbReference type="NCBI Taxonomy" id="1448319"/>
    <lineage>
        <taxon>Eukaryota</taxon>
        <taxon>Fungi</taxon>
        <taxon>Dikarya</taxon>
        <taxon>Ascomycota</taxon>
        <taxon>Pezizomycotina</taxon>
        <taxon>Eurotiomycetes</taxon>
        <taxon>Eurotiomycetidae</taxon>
        <taxon>Eurotiales</taxon>
        <taxon>Aspergillaceae</taxon>
        <taxon>Aspergillus</taxon>
    </lineage>
</organism>
<comment type="subcellular location">
    <subcellularLocation>
        <location evidence="1 5">Membrane</location>
        <topology evidence="1 5">Multi-pass membrane protein</topology>
    </subcellularLocation>
</comment>
<keyword evidence="3 5" id="KW-1133">Transmembrane helix</keyword>
<keyword evidence="5" id="KW-0187">Copper transport</keyword>
<dbReference type="Pfam" id="PF04145">
    <property type="entry name" value="Ctr"/>
    <property type="match status" value="1"/>
</dbReference>
<evidence type="ECO:0000256" key="3">
    <source>
        <dbReference type="ARBA" id="ARBA00022989"/>
    </source>
</evidence>
<reference evidence="7 8" key="1">
    <citation type="submission" date="2018-02" db="EMBL/GenBank/DDBJ databases">
        <title>The genomes of Aspergillus section Nigri reveals drivers in fungal speciation.</title>
        <authorList>
            <consortium name="DOE Joint Genome Institute"/>
            <person name="Vesth T.C."/>
            <person name="Nybo J."/>
            <person name="Theobald S."/>
            <person name="Brandl J."/>
            <person name="Frisvad J.C."/>
            <person name="Nielsen K.F."/>
            <person name="Lyhne E.K."/>
            <person name="Kogle M.E."/>
            <person name="Kuo A."/>
            <person name="Riley R."/>
            <person name="Clum A."/>
            <person name="Nolan M."/>
            <person name="Lipzen A."/>
            <person name="Salamov A."/>
            <person name="Henrissat B."/>
            <person name="Wiebenga A."/>
            <person name="De vries R.P."/>
            <person name="Grigoriev I.V."/>
            <person name="Mortensen U.H."/>
            <person name="Andersen M.R."/>
            <person name="Baker S.E."/>
        </authorList>
    </citation>
    <scope>NUCLEOTIDE SEQUENCE [LARGE SCALE GENOMIC DNA]</scope>
    <source>
        <strain evidence="7 8">CBS 313.89</strain>
    </source>
</reference>
<dbReference type="GO" id="GO:0005886">
    <property type="term" value="C:plasma membrane"/>
    <property type="evidence" value="ECO:0007669"/>
    <property type="project" value="TreeGrafter"/>
</dbReference>
<dbReference type="AlphaFoldDB" id="A0A8G1RY66"/>
<accession>A0A8G1RY66</accession>
<dbReference type="PANTHER" id="PTHR12483">
    <property type="entry name" value="SOLUTE CARRIER FAMILY 31 COPPER TRANSPORTERS"/>
    <property type="match status" value="1"/>
</dbReference>
<evidence type="ECO:0000256" key="6">
    <source>
        <dbReference type="SAM" id="MobiDB-lite"/>
    </source>
</evidence>
<keyword evidence="5" id="KW-0813">Transport</keyword>
<dbReference type="RefSeq" id="XP_040805750.1">
    <property type="nucleotide sequence ID" value="XM_040943763.1"/>
</dbReference>
<name>A0A8G1RY66_9EURO</name>
<proteinExistence type="inferred from homology"/>
<dbReference type="EMBL" id="KZ824624">
    <property type="protein sequence ID" value="RAK81740.1"/>
    <property type="molecule type" value="Genomic_DNA"/>
</dbReference>
<keyword evidence="5" id="KW-0186">Copper</keyword>
<feature type="transmembrane region" description="Helical" evidence="5">
    <location>
        <begin position="157"/>
        <end position="180"/>
    </location>
</feature>
<evidence type="ECO:0000313" key="7">
    <source>
        <dbReference type="EMBL" id="RAK81740.1"/>
    </source>
</evidence>
<dbReference type="GeneID" id="63861096"/>
<evidence type="ECO:0000256" key="1">
    <source>
        <dbReference type="ARBA" id="ARBA00004141"/>
    </source>
</evidence>
<evidence type="ECO:0000256" key="4">
    <source>
        <dbReference type="ARBA" id="ARBA00023136"/>
    </source>
</evidence>
<sequence length="204" mass="22026">MAPSVTMNVSESEHHEGMAMSAIFRGGTQITLFSSALSTQSVGAYLAALVALCLLAWFNRFLAALRYQIEATQPLSSGSSRFPLQSFPTAEEWDHGSANSAPSAGLIPGHEKSHESNDQLFPRLACPFPTWAASRPWRWRIDGLNTLLEGIRSLTGYLLMLAVMTFNLGVLAAIVAGVMVGELTLGRFSHSAQSAWQDGACHDD</sequence>
<dbReference type="GO" id="GO:0005375">
    <property type="term" value="F:copper ion transmembrane transporter activity"/>
    <property type="evidence" value="ECO:0007669"/>
    <property type="project" value="UniProtKB-UniRule"/>
</dbReference>
<dbReference type="VEuPathDB" id="FungiDB:BO72DRAFT_444259"/>
<comment type="similarity">
    <text evidence="5">Belongs to the copper transporter (Ctr) (TC 1.A.56) family. SLC31A subfamily.</text>
</comment>
<feature type="transmembrane region" description="Helical" evidence="5">
    <location>
        <begin position="42"/>
        <end position="58"/>
    </location>
</feature>
<keyword evidence="5" id="KW-0406">Ion transport</keyword>
<keyword evidence="4 5" id="KW-0472">Membrane</keyword>
<protein>
    <recommendedName>
        <fullName evidence="5">Copper transport protein</fullName>
    </recommendedName>
</protein>
<evidence type="ECO:0000256" key="2">
    <source>
        <dbReference type="ARBA" id="ARBA00022692"/>
    </source>
</evidence>
<dbReference type="PANTHER" id="PTHR12483:SF27">
    <property type="entry name" value="COPPER TRANSPORT PROTEIN CTR1"/>
    <property type="match status" value="1"/>
</dbReference>
<gene>
    <name evidence="7" type="ORF">BO72DRAFT_444259</name>
</gene>
<keyword evidence="8" id="KW-1185">Reference proteome</keyword>